<evidence type="ECO:0000256" key="1">
    <source>
        <dbReference type="SAM" id="Phobius"/>
    </source>
</evidence>
<name>A0A1G1VFT6_9BACT</name>
<dbReference type="EMBL" id="MHCC01000001">
    <property type="protein sequence ID" value="OGY14295.1"/>
    <property type="molecule type" value="Genomic_DNA"/>
</dbReference>
<keyword evidence="2" id="KW-0732">Signal</keyword>
<evidence type="ECO:0000313" key="4">
    <source>
        <dbReference type="Proteomes" id="UP000178659"/>
    </source>
</evidence>
<keyword evidence="1" id="KW-0812">Transmembrane</keyword>
<reference evidence="3 4" key="1">
    <citation type="journal article" date="2016" name="Nat. Commun.">
        <title>Thousands of microbial genomes shed light on interconnected biogeochemical processes in an aquifer system.</title>
        <authorList>
            <person name="Anantharaman K."/>
            <person name="Brown C.T."/>
            <person name="Hug L.A."/>
            <person name="Sharon I."/>
            <person name="Castelle C.J."/>
            <person name="Probst A.J."/>
            <person name="Thomas B.C."/>
            <person name="Singh A."/>
            <person name="Wilkins M.J."/>
            <person name="Karaoz U."/>
            <person name="Brodie E.L."/>
            <person name="Williams K.H."/>
            <person name="Hubbard S.S."/>
            <person name="Banfield J.F."/>
        </authorList>
    </citation>
    <scope>NUCLEOTIDE SEQUENCE [LARGE SCALE GENOMIC DNA]</scope>
</reference>
<accession>A0A1G1VFT6</accession>
<keyword evidence="1" id="KW-0472">Membrane</keyword>
<evidence type="ECO:0008006" key="5">
    <source>
        <dbReference type="Google" id="ProtNLM"/>
    </source>
</evidence>
<dbReference type="InterPro" id="IPR043993">
    <property type="entry name" value="T4SS_pilin"/>
</dbReference>
<dbReference type="AlphaFoldDB" id="A0A1G1VFT6"/>
<proteinExistence type="predicted"/>
<protein>
    <recommendedName>
        <fullName evidence="5">Bacterial Ig-like domain-containing protein</fullName>
    </recommendedName>
</protein>
<keyword evidence="1" id="KW-1133">Transmembrane helix</keyword>
<feature type="chain" id="PRO_5009581001" description="Bacterial Ig-like domain-containing protein" evidence="2">
    <location>
        <begin position="25"/>
        <end position="348"/>
    </location>
</feature>
<gene>
    <name evidence="3" type="ORF">A3A77_02365</name>
</gene>
<feature type="transmembrane region" description="Helical" evidence="1">
    <location>
        <begin position="317"/>
        <end position="342"/>
    </location>
</feature>
<sequence>MKKINKILLLFVTLMLFTAKPARATTVNCNFVFTPPINQITQDNDAFSVDITSGELTPGNYKITYAGKDEVVLPYNGGVLKYSKKKMNPFSAAGTFNVVVEKDDKSLKCVSPTINIQDSPLQTSCNITFSGTKTDPATGAIIGVSANALDPLTQVGMTANNIKAGAYDLYVDGSKKGYYSNLAGNTIVLGNYPLGSHNVSIKDPNLANRLQCPAAAFQVNAVGATPPPGGGGGGAGTGPLNLRYCPPPPGSPADQIRIDTAIGCIPINTSTDFAAWILGWFIGIAGGIAFLLMLWGGFQIMTAGGNPDQVKTGQEQLTAAISGLLLIIFAIFLLKLIGVSIFQIPGLT</sequence>
<evidence type="ECO:0000313" key="3">
    <source>
        <dbReference type="EMBL" id="OGY14295.1"/>
    </source>
</evidence>
<organism evidence="3 4">
    <name type="scientific">Candidatus Blackburnbacteria bacterium RIFCSPLOWO2_01_FULL_40_20</name>
    <dbReference type="NCBI Taxonomy" id="1797519"/>
    <lineage>
        <taxon>Bacteria</taxon>
        <taxon>Candidatus Blackburniibacteriota</taxon>
    </lineage>
</organism>
<feature type="transmembrane region" description="Helical" evidence="1">
    <location>
        <begin position="273"/>
        <end position="296"/>
    </location>
</feature>
<dbReference type="Pfam" id="PF18895">
    <property type="entry name" value="T4SS_pilin"/>
    <property type="match status" value="1"/>
</dbReference>
<comment type="caution">
    <text evidence="3">The sequence shown here is derived from an EMBL/GenBank/DDBJ whole genome shotgun (WGS) entry which is preliminary data.</text>
</comment>
<evidence type="ECO:0000256" key="2">
    <source>
        <dbReference type="SAM" id="SignalP"/>
    </source>
</evidence>
<dbReference type="Proteomes" id="UP000178659">
    <property type="component" value="Unassembled WGS sequence"/>
</dbReference>
<feature type="signal peptide" evidence="2">
    <location>
        <begin position="1"/>
        <end position="24"/>
    </location>
</feature>